<evidence type="ECO:0000313" key="1">
    <source>
        <dbReference type="EMBL" id="MBB6522967.1"/>
    </source>
</evidence>
<organism evidence="1 2">
    <name type="scientific">Pseudoteredinibacter isoporae</name>
    <dbReference type="NCBI Taxonomy" id="570281"/>
    <lineage>
        <taxon>Bacteria</taxon>
        <taxon>Pseudomonadati</taxon>
        <taxon>Pseudomonadota</taxon>
        <taxon>Gammaproteobacteria</taxon>
        <taxon>Cellvibrionales</taxon>
        <taxon>Cellvibrionaceae</taxon>
        <taxon>Pseudoteredinibacter</taxon>
    </lineage>
</organism>
<proteinExistence type="predicted"/>
<name>A0A7X0JVK1_9GAMM</name>
<dbReference type="Proteomes" id="UP000528457">
    <property type="component" value="Unassembled WGS sequence"/>
</dbReference>
<protein>
    <submittedName>
        <fullName evidence="1">Uncharacterized protein</fullName>
    </submittedName>
</protein>
<dbReference type="RefSeq" id="WP_166843219.1">
    <property type="nucleotide sequence ID" value="NZ_JAAONY010000002.1"/>
</dbReference>
<evidence type="ECO:0000313" key="2">
    <source>
        <dbReference type="Proteomes" id="UP000528457"/>
    </source>
</evidence>
<dbReference type="InParanoid" id="A0A7X0JVK1"/>
<sequence>MNKEVSEESWWLMSSSFPDLNWARLRVTSYGEAEVLDMDGVLHRFSSPNAAKEWLLEDEFVSYSSLDGEDEMEYGINLAELVLPSASTAKELVKLMYVQSNV</sequence>
<dbReference type="EMBL" id="JACHHT010000002">
    <property type="protein sequence ID" value="MBB6522967.1"/>
    <property type="molecule type" value="Genomic_DNA"/>
</dbReference>
<accession>A0A7X0JVK1</accession>
<reference evidence="1 2" key="1">
    <citation type="submission" date="2020-08" db="EMBL/GenBank/DDBJ databases">
        <title>Genomic Encyclopedia of Type Strains, Phase IV (KMG-IV): sequencing the most valuable type-strain genomes for metagenomic binning, comparative biology and taxonomic classification.</title>
        <authorList>
            <person name="Goeker M."/>
        </authorList>
    </citation>
    <scope>NUCLEOTIDE SEQUENCE [LARGE SCALE GENOMIC DNA]</scope>
    <source>
        <strain evidence="1 2">DSM 22368</strain>
    </source>
</reference>
<gene>
    <name evidence="1" type="ORF">HNR48_003252</name>
</gene>
<dbReference type="AlphaFoldDB" id="A0A7X0JVK1"/>
<keyword evidence="2" id="KW-1185">Reference proteome</keyword>
<comment type="caution">
    <text evidence="1">The sequence shown here is derived from an EMBL/GenBank/DDBJ whole genome shotgun (WGS) entry which is preliminary data.</text>
</comment>